<dbReference type="eggNOG" id="arCOG00428">
    <property type="taxonomic scope" value="Archaea"/>
</dbReference>
<evidence type="ECO:0000313" key="4">
    <source>
        <dbReference type="Proteomes" id="UP000003751"/>
    </source>
</evidence>
<protein>
    <submittedName>
        <fullName evidence="2">Putative exonuclease Recj</fullName>
    </submittedName>
</protein>
<feature type="region of interest" description="Disordered" evidence="1">
    <location>
        <begin position="334"/>
        <end position="367"/>
    </location>
</feature>
<proteinExistence type="predicted"/>
<reference evidence="5" key="3">
    <citation type="submission" date="2016-11" db="EMBL/GenBank/DDBJ databases">
        <authorList>
            <person name="Varghese N."/>
            <person name="Submissions S."/>
        </authorList>
    </citation>
    <scope>NUCLEOTIDE SEQUENCE [LARGE SCALE GENOMIC DNA]</scope>
    <source>
        <strain evidence="5">DX253</strain>
    </source>
</reference>
<sequence length="387" mass="39755">MSTSGRTAAEDARTASDIAATLRDADFVRIVAHADGDALASSGLLARACTTVGIPFQVSATTLPTRRVESRDDECVVAVGATGGDVVLATRPTSALAFDIAAELGGTPDPVLALAGAVATGFSPGAGDTARLLDAADGRLTRRPGVSTPTDDLADGLAHSTLFHAGFSGDAEAVQAELAELGLPVELDDDAHRHVASLVAFSVAGPADATPRAGETVERALRPYELGDDHPFATLGGYADVLDAVSREQPGTGIALALGHDARAPALDAWRTHATAAHAVLREATTGRYDGLFVARMDDAPVATAARLLGDFRSPEPVALVVTDDEAAAVAVGDPREDADSDGTDLGDAMRRAGSRLDGHGTGNRQRGYARFDADAKEFLSAFREAL</sequence>
<evidence type="ECO:0000256" key="1">
    <source>
        <dbReference type="SAM" id="MobiDB-lite"/>
    </source>
</evidence>
<evidence type="ECO:0000313" key="3">
    <source>
        <dbReference type="EMBL" id="SHJ97744.1"/>
    </source>
</evidence>
<keyword evidence="2" id="KW-0269">Exonuclease</keyword>
<evidence type="ECO:0000313" key="5">
    <source>
        <dbReference type="Proteomes" id="UP000184203"/>
    </source>
</evidence>
<reference evidence="2 4" key="1">
    <citation type="journal article" date="2014" name="ISME J.">
        <title>Trehalose/2-sulfotrehalose biosynthesis and glycine-betaine uptake are widely spread mechanisms for osmoadaptation in the Halobacteriales.</title>
        <authorList>
            <person name="Youssef N.H."/>
            <person name="Savage-Ashlock K.N."/>
            <person name="McCully A.L."/>
            <person name="Luedtke B."/>
            <person name="Shaw E.I."/>
            <person name="Hoff W.D."/>
            <person name="Elshahed M.S."/>
        </authorList>
    </citation>
    <scope>NUCLEOTIDE SEQUENCE [LARGE SCALE GENOMIC DNA]</scope>
    <source>
        <strain evidence="2 4">DX253</strain>
    </source>
</reference>
<dbReference type="PATRIC" id="fig|797209.4.peg.2447"/>
<accession>E7QUK5</accession>
<dbReference type="Proteomes" id="UP000003751">
    <property type="component" value="Unassembled WGS sequence"/>
</dbReference>
<dbReference type="STRING" id="797209.GCA_000376445_00798"/>
<organism evidence="2 4">
    <name type="scientific">Haladaptatus paucihalophilus DX253</name>
    <dbReference type="NCBI Taxonomy" id="797209"/>
    <lineage>
        <taxon>Archaea</taxon>
        <taxon>Methanobacteriati</taxon>
        <taxon>Methanobacteriota</taxon>
        <taxon>Stenosarchaea group</taxon>
        <taxon>Halobacteria</taxon>
        <taxon>Halobacteriales</taxon>
        <taxon>Haladaptataceae</taxon>
        <taxon>Haladaptatus</taxon>
    </lineage>
</organism>
<dbReference type="EMBL" id="FRAN01000001">
    <property type="protein sequence ID" value="SHJ97744.1"/>
    <property type="molecule type" value="Genomic_DNA"/>
</dbReference>
<dbReference type="EMBL" id="AEMG01000012">
    <property type="protein sequence ID" value="EFW91662.1"/>
    <property type="molecule type" value="Genomic_DNA"/>
</dbReference>
<feature type="compositionally biased region" description="Basic and acidic residues" evidence="1">
    <location>
        <begin position="348"/>
        <end position="359"/>
    </location>
</feature>
<dbReference type="GO" id="GO:0004527">
    <property type="term" value="F:exonuclease activity"/>
    <property type="evidence" value="ECO:0007669"/>
    <property type="project" value="UniProtKB-KW"/>
</dbReference>
<dbReference type="AlphaFoldDB" id="E7QUK5"/>
<name>E7QUK5_HALPU</name>
<dbReference type="RefSeq" id="WP_007980252.1">
    <property type="nucleotide sequence ID" value="NZ_AEMG01000012.1"/>
</dbReference>
<keyword evidence="2" id="KW-0540">Nuclease</keyword>
<dbReference type="OrthoDB" id="157374at2157"/>
<keyword evidence="2" id="KW-0378">Hydrolase</keyword>
<evidence type="ECO:0000313" key="2">
    <source>
        <dbReference type="EMBL" id="EFW91662.1"/>
    </source>
</evidence>
<gene>
    <name evidence="3" type="ORF">SAMN05444342_0139</name>
    <name evidence="2" type="ORF">ZOD2009_12447</name>
</gene>
<keyword evidence="5" id="KW-1185">Reference proteome</keyword>
<dbReference type="Proteomes" id="UP000184203">
    <property type="component" value="Unassembled WGS sequence"/>
</dbReference>
<reference evidence="3" key="2">
    <citation type="submission" date="2016-11" db="EMBL/GenBank/DDBJ databases">
        <authorList>
            <person name="Jaros S."/>
            <person name="Januszkiewicz K."/>
            <person name="Wedrychowicz H."/>
        </authorList>
    </citation>
    <scope>NUCLEOTIDE SEQUENCE [LARGE SCALE GENOMIC DNA]</scope>
    <source>
        <strain evidence="3">DX253</strain>
    </source>
</reference>